<reference evidence="2" key="1">
    <citation type="submission" date="2020-07" db="EMBL/GenBank/DDBJ databases">
        <title>Huge and variable diversity of episymbiotic CPR bacteria and DPANN archaea in groundwater ecosystems.</title>
        <authorList>
            <person name="He C.Y."/>
            <person name="Keren R."/>
            <person name="Whittaker M."/>
            <person name="Farag I.F."/>
            <person name="Doudna J."/>
            <person name="Cate J.H.D."/>
            <person name="Banfield J.F."/>
        </authorList>
    </citation>
    <scope>NUCLEOTIDE SEQUENCE</scope>
    <source>
        <strain evidence="2">NC_groundwater_1813_Pr3_B-0.1um_71_17</strain>
    </source>
</reference>
<evidence type="ECO:0008006" key="4">
    <source>
        <dbReference type="Google" id="ProtNLM"/>
    </source>
</evidence>
<gene>
    <name evidence="2" type="ORF">HZA61_06455</name>
</gene>
<name>A0A933SCD6_UNCEI</name>
<evidence type="ECO:0000256" key="1">
    <source>
        <dbReference type="SAM" id="SignalP"/>
    </source>
</evidence>
<accession>A0A933SCD6</accession>
<comment type="caution">
    <text evidence="2">The sequence shown here is derived from an EMBL/GenBank/DDBJ whole genome shotgun (WGS) entry which is preliminary data.</text>
</comment>
<protein>
    <recommendedName>
        <fullName evidence="4">T9SS type A sorting domain-containing protein</fullName>
    </recommendedName>
</protein>
<proteinExistence type="predicted"/>
<dbReference type="Gene3D" id="2.60.40.4070">
    <property type="match status" value="1"/>
</dbReference>
<feature type="signal peptide" evidence="1">
    <location>
        <begin position="1"/>
        <end position="25"/>
    </location>
</feature>
<evidence type="ECO:0000313" key="2">
    <source>
        <dbReference type="EMBL" id="MBI5169110.1"/>
    </source>
</evidence>
<dbReference type="AlphaFoldDB" id="A0A933SCD6"/>
<sequence>MSSSRVPFIPLALLLLSLTPLRASAVVTVYFSPDQVATLVNSGVTSDEITCNGYSFTYTRDKLFTGGTGTVIGRPVRVTWPTGIEAQYVTTGPNPSKAQITVKRVDGAVFALTSFTAKLLANAGAGRAIEIVPLLGGQELLNDPLYFDVTGYAGNSFSYDTTPNPWGCTAPLTGYDEYRIGLTLDYALTALTLTDDSAPLGVEPGPAAARTSGLSLSPNPAGGPVRIVDALGVAAAHGRLAVYAATGARVRTLTCDGSGLATWNLDDENGRAVAAGLYFVRREGTTRAGDVRRVVVMR</sequence>
<feature type="chain" id="PRO_5036691659" description="T9SS type A sorting domain-containing protein" evidence="1">
    <location>
        <begin position="26"/>
        <end position="298"/>
    </location>
</feature>
<keyword evidence="1" id="KW-0732">Signal</keyword>
<dbReference type="EMBL" id="JACRIW010000042">
    <property type="protein sequence ID" value="MBI5169110.1"/>
    <property type="molecule type" value="Genomic_DNA"/>
</dbReference>
<evidence type="ECO:0000313" key="3">
    <source>
        <dbReference type="Proteomes" id="UP000696931"/>
    </source>
</evidence>
<dbReference type="Proteomes" id="UP000696931">
    <property type="component" value="Unassembled WGS sequence"/>
</dbReference>
<organism evidence="2 3">
    <name type="scientific">Eiseniibacteriota bacterium</name>
    <dbReference type="NCBI Taxonomy" id="2212470"/>
    <lineage>
        <taxon>Bacteria</taxon>
        <taxon>Candidatus Eiseniibacteriota</taxon>
    </lineage>
</organism>